<feature type="domain" description="Amine oxidase" evidence="6">
    <location>
        <begin position="43"/>
        <end position="535"/>
    </location>
</feature>
<dbReference type="PATRIC" id="fig|63186.3.peg.4557"/>
<dbReference type="PANTHER" id="PTHR46091">
    <property type="entry name" value="BLR7054 PROTEIN"/>
    <property type="match status" value="1"/>
</dbReference>
<evidence type="ECO:0000259" key="6">
    <source>
        <dbReference type="Pfam" id="PF01593"/>
    </source>
</evidence>
<evidence type="ECO:0000313" key="7">
    <source>
        <dbReference type="EMBL" id="CAZ98786.1"/>
    </source>
</evidence>
<proteinExistence type="predicted"/>
<evidence type="ECO:0000256" key="3">
    <source>
        <dbReference type="ARBA" id="ARBA00022827"/>
    </source>
</evidence>
<evidence type="ECO:0000256" key="4">
    <source>
        <dbReference type="ARBA" id="ARBA00022857"/>
    </source>
</evidence>
<dbReference type="SUPFAM" id="SSF51905">
    <property type="entry name" value="FAD/NAD(P)-binding domain"/>
    <property type="match status" value="1"/>
</dbReference>
<sequence>MSFYFEFHPLNLPMQNTNQDSSATRTKDAAQTYDSIVIGSGAGGLATAICLARAGKKVVVLEQHDVPGGWCHSFYLNGHRFTPGVHYVGLMAEGEATNDLYRGLGIANELVFFRMNPDAYEHVRIGQERFDFPANLDLLIERLSARFPKEKKQIYNYLHLTRKVSEELYSLPYFKGFWQKLTIPFKTKHFGKYGMFSVRKVIGWHIKNPLLKNILNIQCGDHGVQPKKVPFVMHSALMYHYFDGGYYPMGGGGALIKAMTNTLKKNGGELRTSTAVSKILLEGDTQKKAVGVTLSNGENLYAGNIVSNADVGITYNDLVGRENLSRKFQKKLANTKYSSTSLMLFLIVDMDLRAAGLDSGNIWMMPNKDTDDFYDSMLASDISQGDAFEGMFVSCTTLKDPSSFDGKHHSIEAITLVDYKAFEKFKNEGQERSQAYLDFKELLMQKMINGLEKAIPGISKHIVQKDLGTPLTNKYYVNTTDGNIYGTEKSLKHIGPFAYKAKSEIENLYLCGASILSHGVAGVSHSGVDTAAQILGCDPDELKKPQEDQHIRIYEAEDASDYPEWMLKKIAVKTARTKSKTQEINS</sequence>
<evidence type="ECO:0000313" key="8">
    <source>
        <dbReference type="Proteomes" id="UP000008898"/>
    </source>
</evidence>
<protein>
    <submittedName>
        <fullName evidence="7">Flavin containing amine oxidoreductase</fullName>
        <ecNumber evidence="7">1.-.-.-</ecNumber>
    </submittedName>
</protein>
<dbReference type="EMBL" id="FP476056">
    <property type="protein sequence ID" value="CAZ98786.1"/>
    <property type="molecule type" value="Genomic_DNA"/>
</dbReference>
<name>G0L703_ZOBGA</name>
<dbReference type="KEGG" id="zga:ZOBELLIA_4651"/>
<keyword evidence="4" id="KW-0521">NADP</keyword>
<dbReference type="AlphaFoldDB" id="G0L703"/>
<dbReference type="Gene3D" id="3.50.50.60">
    <property type="entry name" value="FAD/NAD(P)-binding domain"/>
    <property type="match status" value="2"/>
</dbReference>
<dbReference type="HOGENOM" id="CLU_019722_1_1_10"/>
<keyword evidence="1" id="KW-0285">Flavoprotein</keyword>
<dbReference type="Proteomes" id="UP000008898">
    <property type="component" value="Chromosome"/>
</dbReference>
<dbReference type="GO" id="GO:0016491">
    <property type="term" value="F:oxidoreductase activity"/>
    <property type="evidence" value="ECO:0007669"/>
    <property type="project" value="UniProtKB-KW"/>
</dbReference>
<accession>G0L703</accession>
<keyword evidence="7" id="KW-0560">Oxidoreductase</keyword>
<evidence type="ECO:0000256" key="5">
    <source>
        <dbReference type="ARBA" id="ARBA00023027"/>
    </source>
</evidence>
<keyword evidence="8" id="KW-1185">Reference proteome</keyword>
<dbReference type="PANTHER" id="PTHR46091:SF3">
    <property type="entry name" value="AMINE OXIDASE DOMAIN-CONTAINING PROTEIN"/>
    <property type="match status" value="1"/>
</dbReference>
<dbReference type="InterPro" id="IPR002937">
    <property type="entry name" value="Amino_oxidase"/>
</dbReference>
<dbReference type="Pfam" id="PF01593">
    <property type="entry name" value="Amino_oxidase"/>
    <property type="match status" value="1"/>
</dbReference>
<dbReference type="STRING" id="63186.ZOBELLIA_4651"/>
<evidence type="ECO:0000256" key="2">
    <source>
        <dbReference type="ARBA" id="ARBA00022729"/>
    </source>
</evidence>
<reference evidence="7 8" key="2">
    <citation type="journal article" date="2012" name="Environ. Microbiol.">
        <title>Characterization of the first alginolytic operons in a marine bacterium: from their emergence in marine Flavobacteriia to their independent transfers to marine Proteobacteria and human gut Bacteroides.</title>
        <authorList>
            <person name="Thomas F."/>
            <person name="Barbeyron T."/>
            <person name="Tonon T."/>
            <person name="Genicot S."/>
            <person name="Czjzek M."/>
            <person name="Michel G."/>
        </authorList>
    </citation>
    <scope>NUCLEOTIDE SEQUENCE [LARGE SCALE GENOMIC DNA]</scope>
    <source>
        <strain evidence="8">DSM 12802 / CCUG 47099 / CIP 106680 / NCIMB 13871 / Dsij</strain>
    </source>
</reference>
<keyword evidence="5" id="KW-0520">NAD</keyword>
<dbReference type="EC" id="1.-.-.-" evidence="7"/>
<keyword evidence="3" id="KW-0274">FAD</keyword>
<gene>
    <name evidence="7" type="ordered locus">zobellia_4651</name>
</gene>
<keyword evidence="2" id="KW-0732">Signal</keyword>
<dbReference type="InterPro" id="IPR036188">
    <property type="entry name" value="FAD/NAD-bd_sf"/>
</dbReference>
<dbReference type="InterPro" id="IPR052206">
    <property type="entry name" value="Retinol_saturase"/>
</dbReference>
<evidence type="ECO:0000256" key="1">
    <source>
        <dbReference type="ARBA" id="ARBA00022630"/>
    </source>
</evidence>
<organism evidence="7 8">
    <name type="scientific">Zobellia galactanivorans (strain DSM 12802 / CCUG 47099 / CIP 106680 / NCIMB 13871 / Dsij)</name>
    <dbReference type="NCBI Taxonomy" id="63186"/>
    <lineage>
        <taxon>Bacteria</taxon>
        <taxon>Pseudomonadati</taxon>
        <taxon>Bacteroidota</taxon>
        <taxon>Flavobacteriia</taxon>
        <taxon>Flavobacteriales</taxon>
        <taxon>Flavobacteriaceae</taxon>
        <taxon>Zobellia</taxon>
    </lineage>
</organism>
<reference evidence="8" key="1">
    <citation type="submission" date="2009-07" db="EMBL/GenBank/DDBJ databases">
        <title>Complete genome sequence of Zobellia galactanivorans Dsij.</title>
        <authorList>
            <consortium name="Genoscope - CEA"/>
        </authorList>
    </citation>
    <scope>NUCLEOTIDE SEQUENCE [LARGE SCALE GENOMIC DNA]</scope>
    <source>
        <strain evidence="8">DSM 12802 / CCUG 47099 / CIP 106680 / NCIMB 13871 / Dsij</strain>
    </source>
</reference>